<sequence length="22" mass="2488">MTWSMRNAPQLVILARSKSIKG</sequence>
<evidence type="ECO:0000313" key="1">
    <source>
        <dbReference type="EMBL" id="BAB61099.1"/>
    </source>
</evidence>
<accession>Q93R63</accession>
<dbReference type="EMBL" id="AB063649">
    <property type="protein sequence ID" value="BAB61099.1"/>
    <property type="molecule type" value="Genomic_DNA"/>
</dbReference>
<proteinExistence type="predicted"/>
<organism evidence="1">
    <name type="scientific">Yersinia pestis</name>
    <dbReference type="NCBI Taxonomy" id="632"/>
    <lineage>
        <taxon>Bacteria</taxon>
        <taxon>Pseudomonadati</taxon>
        <taxon>Pseudomonadota</taxon>
        <taxon>Gammaproteobacteria</taxon>
        <taxon>Enterobacterales</taxon>
        <taxon>Yersiniaceae</taxon>
        <taxon>Yersinia</taxon>
    </lineage>
</organism>
<name>Q93R63_YERPE</name>
<dbReference type="AlphaFoldDB" id="Q93R63"/>
<reference evidence="1" key="1">
    <citation type="submission" date="2001-06" db="EMBL/GenBank/DDBJ databases">
        <title>Screening for Yersinia pestis species-specific probes by using PCR fingerprinting.</title>
        <authorList>
            <person name="Song Y."/>
            <person name="Wang J."/>
            <person name="Xu T."/>
            <person name="Gong Z."/>
            <person name="Guo Z."/>
            <person name="Zhang M."/>
            <person name="Yang R."/>
        </authorList>
    </citation>
    <scope>NUCLEOTIDE SEQUENCE</scope>
    <source>
        <strain evidence="1">EV76</strain>
    </source>
</reference>
<protein>
    <submittedName>
        <fullName evidence="1">Uncharacterized protein</fullName>
    </submittedName>
</protein>